<dbReference type="PANTHER" id="PTHR45929">
    <property type="entry name" value="JAK PATHWAY SIGNAL TRANSDUCTION ADAPTOR MOLECULE"/>
    <property type="match status" value="1"/>
</dbReference>
<dbReference type="InterPro" id="IPR003903">
    <property type="entry name" value="UIM_dom"/>
</dbReference>
<dbReference type="Pfam" id="PF02809">
    <property type="entry name" value="UIM"/>
    <property type="match status" value="1"/>
</dbReference>
<evidence type="ECO:0000256" key="5">
    <source>
        <dbReference type="ARBA" id="ARBA00022753"/>
    </source>
</evidence>
<proteinExistence type="inferred from homology"/>
<dbReference type="AlphaFoldDB" id="A0AAJ7PAM6"/>
<name>A0AAJ7PAM6_9ACAR</name>
<dbReference type="PROSITE" id="PS50179">
    <property type="entry name" value="VHS"/>
    <property type="match status" value="1"/>
</dbReference>
<evidence type="ECO:0000313" key="11">
    <source>
        <dbReference type="Proteomes" id="UP000694867"/>
    </source>
</evidence>
<dbReference type="Gene3D" id="1.20.5.1940">
    <property type="match status" value="1"/>
</dbReference>
<dbReference type="GO" id="GO:0043328">
    <property type="term" value="P:protein transport to vacuole involved in ubiquitin-dependent protein catabolic process via the multivesicular body sorting pathway"/>
    <property type="evidence" value="ECO:0007669"/>
    <property type="project" value="TreeGrafter"/>
</dbReference>
<dbReference type="SMART" id="SM00288">
    <property type="entry name" value="VHS"/>
    <property type="match status" value="1"/>
</dbReference>
<protein>
    <submittedName>
        <fullName evidence="12">LOW QUALITY PROTEIN: signal transducing adapter molecule 1</fullName>
    </submittedName>
</protein>
<dbReference type="InterPro" id="IPR001452">
    <property type="entry name" value="SH3_domain"/>
</dbReference>
<evidence type="ECO:0000256" key="1">
    <source>
        <dbReference type="ARBA" id="ARBA00004177"/>
    </source>
</evidence>
<feature type="compositionally biased region" description="Low complexity" evidence="8">
    <location>
        <begin position="195"/>
        <end position="212"/>
    </location>
</feature>
<dbReference type="Gene3D" id="2.30.30.40">
    <property type="entry name" value="SH3 Domains"/>
    <property type="match status" value="1"/>
</dbReference>
<keyword evidence="4" id="KW-0813">Transport</keyword>
<dbReference type="Pfam" id="PF00790">
    <property type="entry name" value="VHS"/>
    <property type="match status" value="1"/>
</dbReference>
<dbReference type="InterPro" id="IPR036028">
    <property type="entry name" value="SH3-like_dom_sf"/>
</dbReference>
<evidence type="ECO:0000256" key="8">
    <source>
        <dbReference type="SAM" id="MobiDB-lite"/>
    </source>
</evidence>
<dbReference type="Pfam" id="PF00018">
    <property type="entry name" value="SH3_1"/>
    <property type="match status" value="1"/>
</dbReference>
<dbReference type="InterPro" id="IPR008942">
    <property type="entry name" value="ENTH_VHS"/>
</dbReference>
<feature type="domain" description="VHS" evidence="10">
    <location>
        <begin position="18"/>
        <end position="146"/>
    </location>
</feature>
<dbReference type="PRINTS" id="PR00452">
    <property type="entry name" value="SH3DOMAIN"/>
</dbReference>
<keyword evidence="5" id="KW-0967">Endosome</keyword>
<organism evidence="11 12">
    <name type="scientific">Galendromus occidentalis</name>
    <name type="common">western predatory mite</name>
    <dbReference type="NCBI Taxonomy" id="34638"/>
    <lineage>
        <taxon>Eukaryota</taxon>
        <taxon>Metazoa</taxon>
        <taxon>Ecdysozoa</taxon>
        <taxon>Arthropoda</taxon>
        <taxon>Chelicerata</taxon>
        <taxon>Arachnida</taxon>
        <taxon>Acari</taxon>
        <taxon>Parasitiformes</taxon>
        <taxon>Mesostigmata</taxon>
        <taxon>Gamasina</taxon>
        <taxon>Phytoseioidea</taxon>
        <taxon>Phytoseiidae</taxon>
        <taxon>Typhlodrominae</taxon>
        <taxon>Galendromus</taxon>
    </lineage>
</organism>
<keyword evidence="3 7" id="KW-0728">SH3 domain</keyword>
<dbReference type="InterPro" id="IPR050670">
    <property type="entry name" value="STAM"/>
</dbReference>
<reference evidence="12" key="1">
    <citation type="submission" date="2025-08" db="UniProtKB">
        <authorList>
            <consortium name="RefSeq"/>
        </authorList>
    </citation>
    <scope>IDENTIFICATION</scope>
</reference>
<dbReference type="SUPFAM" id="SSF48464">
    <property type="entry name" value="ENTH/VHS domain"/>
    <property type="match status" value="1"/>
</dbReference>
<dbReference type="GO" id="GO:0033565">
    <property type="term" value="C:ESCRT-0 complex"/>
    <property type="evidence" value="ECO:0007669"/>
    <property type="project" value="TreeGrafter"/>
</dbReference>
<dbReference type="PROSITE" id="PS50002">
    <property type="entry name" value="SH3"/>
    <property type="match status" value="1"/>
</dbReference>
<dbReference type="Gene3D" id="1.25.40.90">
    <property type="match status" value="1"/>
</dbReference>
<evidence type="ECO:0000256" key="2">
    <source>
        <dbReference type="ARBA" id="ARBA00009666"/>
    </source>
</evidence>
<dbReference type="PANTHER" id="PTHR45929:SF3">
    <property type="entry name" value="JAK PATHWAY SIGNAL TRANSDUCTION ADAPTOR MOLECULE"/>
    <property type="match status" value="1"/>
</dbReference>
<dbReference type="Proteomes" id="UP000694867">
    <property type="component" value="Unplaced"/>
</dbReference>
<gene>
    <name evidence="12" type="primary">LOC100901227</name>
</gene>
<dbReference type="GO" id="GO:0035091">
    <property type="term" value="F:phosphatidylinositol binding"/>
    <property type="evidence" value="ECO:0007669"/>
    <property type="project" value="InterPro"/>
</dbReference>
<evidence type="ECO:0000313" key="12">
    <source>
        <dbReference type="RefSeq" id="XP_018496743.2"/>
    </source>
</evidence>
<dbReference type="GO" id="GO:0043130">
    <property type="term" value="F:ubiquitin binding"/>
    <property type="evidence" value="ECO:0007669"/>
    <property type="project" value="InterPro"/>
</dbReference>
<dbReference type="SMART" id="SM00726">
    <property type="entry name" value="UIM"/>
    <property type="match status" value="1"/>
</dbReference>
<dbReference type="CTD" id="8027"/>
<evidence type="ECO:0000256" key="6">
    <source>
        <dbReference type="ARBA" id="ARBA00022927"/>
    </source>
</evidence>
<dbReference type="SUPFAM" id="SSF50044">
    <property type="entry name" value="SH3-domain"/>
    <property type="match status" value="1"/>
</dbReference>
<dbReference type="RefSeq" id="XP_018496743.2">
    <property type="nucleotide sequence ID" value="XM_018641227.2"/>
</dbReference>
<feature type="region of interest" description="Disordered" evidence="8">
    <location>
        <begin position="187"/>
        <end position="212"/>
    </location>
</feature>
<dbReference type="KEGG" id="goe:100901227"/>
<dbReference type="FunFam" id="2.30.30.40:FF:000072">
    <property type="entry name" value="Unconventional Myosin IB"/>
    <property type="match status" value="1"/>
</dbReference>
<dbReference type="PROSITE" id="PS50330">
    <property type="entry name" value="UIM"/>
    <property type="match status" value="1"/>
</dbReference>
<dbReference type="SMART" id="SM00326">
    <property type="entry name" value="SH3"/>
    <property type="match status" value="1"/>
</dbReference>
<comment type="subcellular location">
    <subcellularLocation>
        <location evidence="1">Endosome</location>
    </subcellularLocation>
</comment>
<keyword evidence="6" id="KW-0653">Protein transport</keyword>
<evidence type="ECO:0000259" key="10">
    <source>
        <dbReference type="PROSITE" id="PS50179"/>
    </source>
</evidence>
<evidence type="ECO:0000256" key="7">
    <source>
        <dbReference type="PROSITE-ProRule" id="PRU00192"/>
    </source>
</evidence>
<dbReference type="GeneID" id="100901227"/>
<evidence type="ECO:0000256" key="4">
    <source>
        <dbReference type="ARBA" id="ARBA00022448"/>
    </source>
</evidence>
<sequence>MPIFGFGGTPIEQEIEKATKETVIKEDVSIMYELCDRVNASPEGTKEAYRCLTKRLQNPNPRVALLTLSLLDVFVMNCGKKFHLEVCSRDFTTLCKNILARGHPKVQDKLKFLLAKWVQNEFKSDPQLALIENFLQKCKSEGVQFDVQEPTLEMMDGIPKAQTQTHRQEEDDLAKAIELSLQETKKPTTSSSLYPSMGNMSSMSSSTSTPMNTTAVSNGGSGAAAAVSSKETRKVRALYDFEAAEENELSFKAGEVIIVLEDRDSNWWKGSNHRGEGLFPSNFVTSDLEAPPAEDPSSSNVIETPQVQQVTHIDEGKIDLLLQMLHDADPTALQRTEQDAKMEALDAECSLMTPLIDAELVKVDQKQASQTNLTRRLNDALAMYHQQLRQPQMPFVPPVMGIPPQIPHGVPQMPYYPPMGVTPQSAGMPPGYPVMVSANVPGGIPTMQGQPPQMMGTAPGTAAYQQDQY</sequence>
<comment type="similarity">
    <text evidence="2">Belongs to the STAM family.</text>
</comment>
<accession>A0AAJ7PAM6</accession>
<feature type="domain" description="SH3" evidence="9">
    <location>
        <begin position="230"/>
        <end position="289"/>
    </location>
</feature>
<evidence type="ECO:0000256" key="3">
    <source>
        <dbReference type="ARBA" id="ARBA00022443"/>
    </source>
</evidence>
<dbReference type="InterPro" id="IPR002014">
    <property type="entry name" value="VHS_dom"/>
</dbReference>
<keyword evidence="11" id="KW-1185">Reference proteome</keyword>
<evidence type="ECO:0000259" key="9">
    <source>
        <dbReference type="PROSITE" id="PS50002"/>
    </source>
</evidence>
<dbReference type="CDD" id="cd11820">
    <property type="entry name" value="SH3_STAM"/>
    <property type="match status" value="1"/>
</dbReference>
<dbReference type="Gene3D" id="6.10.140.100">
    <property type="match status" value="1"/>
</dbReference>